<dbReference type="eggNOG" id="ENOG502R8KX">
    <property type="taxonomic scope" value="Eukaryota"/>
</dbReference>
<proteinExistence type="inferred from homology"/>
<organism evidence="5 6">
    <name type="scientific">Coccomyxa subellipsoidea (strain C-169)</name>
    <name type="common">Green microalga</name>
    <dbReference type="NCBI Taxonomy" id="574566"/>
    <lineage>
        <taxon>Eukaryota</taxon>
        <taxon>Viridiplantae</taxon>
        <taxon>Chlorophyta</taxon>
        <taxon>core chlorophytes</taxon>
        <taxon>Trebouxiophyceae</taxon>
        <taxon>Trebouxiophyceae incertae sedis</taxon>
        <taxon>Coccomyxaceae</taxon>
        <taxon>Coccomyxa</taxon>
        <taxon>Coccomyxa subellipsoidea</taxon>
    </lineage>
</organism>
<dbReference type="EMBL" id="AGSI01000003">
    <property type="protein sequence ID" value="EIE26107.1"/>
    <property type="molecule type" value="Genomic_DNA"/>
</dbReference>
<keyword evidence="2" id="KW-0812">Transmembrane</keyword>
<comment type="caution">
    <text evidence="5">The sequence shown here is derived from an EMBL/GenBank/DDBJ whole genome shotgun (WGS) entry which is preliminary data.</text>
</comment>
<evidence type="ECO:0000313" key="5">
    <source>
        <dbReference type="EMBL" id="EIE26107.1"/>
    </source>
</evidence>
<keyword evidence="2" id="KW-0472">Membrane</keyword>
<dbReference type="AlphaFoldDB" id="I0Z638"/>
<dbReference type="Pfam" id="PF00394">
    <property type="entry name" value="Cu-oxidase"/>
    <property type="match status" value="1"/>
</dbReference>
<dbReference type="STRING" id="574566.I0Z638"/>
<dbReference type="Pfam" id="PF07731">
    <property type="entry name" value="Cu-oxidase_2"/>
    <property type="match status" value="1"/>
</dbReference>
<dbReference type="GO" id="GO:0005507">
    <property type="term" value="F:copper ion binding"/>
    <property type="evidence" value="ECO:0007669"/>
    <property type="project" value="InterPro"/>
</dbReference>
<sequence>MAPSAALGASIPVVNIPARVELPKLAVLENRFTLTMGAARITGPGDNTSDADPFILYTGRVYNEQLVAGVVRVKQDSVLRTRVCNALPAAAETINSSFNFGVSAFPLEGGQSFKDPNILGHHFHGHYGRPGTDGAPCSPPPADGTTCFRGDNIFADINPGECVEYEYDIPAVHSPGTFWMHPHHHGSGSLQTQSASVPLVVDQNPATGFDFLATPSCERFRPLFAPENEVIMHMQTFMMNINGNDTGLPDPSPGPTDDGYIAVAVKSVPQDPFCCSGPDKQEDGGENSTGDDWEPTVTKEAFYTSGQNAQFTVINGVFSPIINMKAGQAYRWRMVNGATMKWMDLSFNQSGCHLGIYARDGNFLRDFPRITDHIVMSAANRVDVMVVCEAGEYSLRTGAGPLGNDLGCGSSHCELLTQDNLATLVVSPEGGYKVYPEAPFGAPNCQPRFPPYLSDLRNVGPTTDGVTSITYSGLVNFTNKDPTGPASGNCLINSLVYNEAQPLQEVLGEVTQLEVDNIDQHPYHHHIQPYQIVSLPNDTDAFNSLWRVGDYVDTLLLPSSGMKNATVRWIPGPVEITGTGYALLHCHILPHSDEGCIMKTQLLENTYVPVSKGLSNGAKAGVTLAVLVGLALLVVLPIVLLKRRKARRRAAANPAEARARLVDAAFDPEAGNSNGYH</sequence>
<dbReference type="InterPro" id="IPR045087">
    <property type="entry name" value="Cu-oxidase_fam"/>
</dbReference>
<dbReference type="RefSeq" id="XP_005650651.1">
    <property type="nucleotide sequence ID" value="XM_005650594.1"/>
</dbReference>
<dbReference type="Gene3D" id="2.60.40.420">
    <property type="entry name" value="Cupredoxins - blue copper proteins"/>
    <property type="match status" value="3"/>
</dbReference>
<accession>I0Z638</accession>
<feature type="domain" description="Plastocyanin-like" evidence="4">
    <location>
        <begin position="493"/>
        <end position="599"/>
    </location>
</feature>
<evidence type="ECO:0008006" key="7">
    <source>
        <dbReference type="Google" id="ProtNLM"/>
    </source>
</evidence>
<evidence type="ECO:0000259" key="3">
    <source>
        <dbReference type="Pfam" id="PF00394"/>
    </source>
</evidence>
<dbReference type="GO" id="GO:0016491">
    <property type="term" value="F:oxidoreductase activity"/>
    <property type="evidence" value="ECO:0007669"/>
    <property type="project" value="InterPro"/>
</dbReference>
<name>I0Z638_COCSC</name>
<feature type="transmembrane region" description="Helical" evidence="2">
    <location>
        <begin position="620"/>
        <end position="641"/>
    </location>
</feature>
<keyword evidence="6" id="KW-1185">Reference proteome</keyword>
<evidence type="ECO:0000313" key="6">
    <source>
        <dbReference type="Proteomes" id="UP000007264"/>
    </source>
</evidence>
<evidence type="ECO:0000256" key="1">
    <source>
        <dbReference type="ARBA" id="ARBA00010609"/>
    </source>
</evidence>
<dbReference type="Proteomes" id="UP000007264">
    <property type="component" value="Unassembled WGS sequence"/>
</dbReference>
<dbReference type="KEGG" id="csl:COCSUDRAFT_46497"/>
<dbReference type="GeneID" id="17044111"/>
<protein>
    <recommendedName>
        <fullName evidence="7">Cupredoxin</fullName>
    </recommendedName>
</protein>
<gene>
    <name evidence="5" type="ORF">COCSUDRAFT_46497</name>
</gene>
<dbReference type="OrthoDB" id="508325at2759"/>
<comment type="similarity">
    <text evidence="1">Belongs to the multicopper oxidase family.</text>
</comment>
<evidence type="ECO:0000256" key="2">
    <source>
        <dbReference type="SAM" id="Phobius"/>
    </source>
</evidence>
<evidence type="ECO:0000259" key="4">
    <source>
        <dbReference type="Pfam" id="PF07731"/>
    </source>
</evidence>
<keyword evidence="2" id="KW-1133">Transmembrane helix</keyword>
<dbReference type="InterPro" id="IPR001117">
    <property type="entry name" value="Cu-oxidase_2nd"/>
</dbReference>
<dbReference type="InterPro" id="IPR008972">
    <property type="entry name" value="Cupredoxin"/>
</dbReference>
<dbReference type="PANTHER" id="PTHR11709">
    <property type="entry name" value="MULTI-COPPER OXIDASE"/>
    <property type="match status" value="1"/>
</dbReference>
<dbReference type="InterPro" id="IPR011706">
    <property type="entry name" value="Cu-oxidase_C"/>
</dbReference>
<feature type="domain" description="Plastocyanin-like" evidence="3">
    <location>
        <begin position="306"/>
        <end position="397"/>
    </location>
</feature>
<dbReference type="PANTHER" id="PTHR11709:SF518">
    <property type="entry name" value="MULTICOPPER OXIDASE"/>
    <property type="match status" value="1"/>
</dbReference>
<reference evidence="5 6" key="1">
    <citation type="journal article" date="2012" name="Genome Biol.">
        <title>The genome of the polar eukaryotic microalga coccomyxa subellipsoidea reveals traits of cold adaptation.</title>
        <authorList>
            <person name="Blanc G."/>
            <person name="Agarkova I."/>
            <person name="Grimwood J."/>
            <person name="Kuo A."/>
            <person name="Brueggeman A."/>
            <person name="Dunigan D."/>
            <person name="Gurnon J."/>
            <person name="Ladunga I."/>
            <person name="Lindquist E."/>
            <person name="Lucas S."/>
            <person name="Pangilinan J."/>
            <person name="Proschold T."/>
            <person name="Salamov A."/>
            <person name="Schmutz J."/>
            <person name="Weeks D."/>
            <person name="Yamada T."/>
            <person name="Claverie J.M."/>
            <person name="Grigoriev I."/>
            <person name="Van Etten J."/>
            <person name="Lomsadze A."/>
            <person name="Borodovsky M."/>
        </authorList>
    </citation>
    <scope>NUCLEOTIDE SEQUENCE [LARGE SCALE GENOMIC DNA]</scope>
    <source>
        <strain evidence="5 6">C-169</strain>
    </source>
</reference>
<dbReference type="SUPFAM" id="SSF49503">
    <property type="entry name" value="Cupredoxins"/>
    <property type="match status" value="3"/>
</dbReference>